<dbReference type="PANTHER" id="PTHR48101">
    <property type="entry name" value="METHYLMALONYL-COA MUTASE, MITOCHONDRIAL-RELATED"/>
    <property type="match status" value="1"/>
</dbReference>
<evidence type="ECO:0000256" key="3">
    <source>
        <dbReference type="ARBA" id="ARBA00022628"/>
    </source>
</evidence>
<keyword evidence="5" id="KW-0170">Cobalt</keyword>
<sequence>DATVRKGDEFSRRIARNVHIMLQEEFGMLRPIDPAGGSWGIEALTKEMAEKIWGEFQKIESLGGILKALKEEYPQQQILEILKQRFKALDLRKDSAVGTNMYPNMTEELLDPRPEDVPALKKELSEGVEKYRADMDKDFLKEKLEELKAADTDIVEKAIAAFSAGATISEVRTARAAKADSIEVRKIYAHRWTERFEKLRFDTQAFKKETGKNVEIFLANMGPIPQHKARADFSTSFLQVGEFSVHLNNGFQDDEDKPGSRWDKCVEALKAGCDDKGTPYDCAVICSTDATYPEDVPALAPRLKEVLGKGTLFLAGAAPKDMEAVYREAGIDEFISVKANCYD</sequence>
<evidence type="ECO:0000259" key="6">
    <source>
        <dbReference type="Pfam" id="PF01642"/>
    </source>
</evidence>
<dbReference type="Proteomes" id="UP000757890">
    <property type="component" value="Unassembled WGS sequence"/>
</dbReference>
<proteinExistence type="inferred from homology"/>
<dbReference type="GO" id="GO:0004494">
    <property type="term" value="F:methylmalonyl-CoA mutase activity"/>
    <property type="evidence" value="ECO:0007669"/>
    <property type="project" value="UniProtKB-EC"/>
</dbReference>
<dbReference type="SUPFAM" id="SSF51703">
    <property type="entry name" value="Cobalamin (vitamin B12)-dependent enzymes"/>
    <property type="match status" value="1"/>
</dbReference>
<evidence type="ECO:0000256" key="1">
    <source>
        <dbReference type="ARBA" id="ARBA00001922"/>
    </source>
</evidence>
<comment type="cofactor">
    <cofactor evidence="1">
        <name>adenosylcob(III)alamin</name>
        <dbReference type="ChEBI" id="CHEBI:18408"/>
    </cofactor>
</comment>
<dbReference type="AlphaFoldDB" id="A0A930BCE6"/>
<name>A0A930BCE6_9FIRM</name>
<dbReference type="EMBL" id="JABZMK010000193">
    <property type="protein sequence ID" value="MBF1130360.1"/>
    <property type="molecule type" value="Genomic_DNA"/>
</dbReference>
<comment type="caution">
    <text evidence="7">The sequence shown here is derived from an EMBL/GenBank/DDBJ whole genome shotgun (WGS) entry which is preliminary data.</text>
</comment>
<comment type="similarity">
    <text evidence="2">Belongs to the methylmalonyl-CoA mutase family.</text>
</comment>
<keyword evidence="3" id="KW-0846">Cobalamin</keyword>
<evidence type="ECO:0000256" key="4">
    <source>
        <dbReference type="ARBA" id="ARBA00023235"/>
    </source>
</evidence>
<dbReference type="InterPro" id="IPR016176">
    <property type="entry name" value="Cbl-dep_enz_cat"/>
</dbReference>
<accession>A0A930BCE6</accession>
<dbReference type="GO" id="GO:0019678">
    <property type="term" value="P:propionate metabolic process, methylmalonyl pathway"/>
    <property type="evidence" value="ECO:0007669"/>
    <property type="project" value="TreeGrafter"/>
</dbReference>
<dbReference type="Pfam" id="PF01642">
    <property type="entry name" value="MM_CoA_mutase"/>
    <property type="match status" value="1"/>
</dbReference>
<dbReference type="GO" id="GO:0031419">
    <property type="term" value="F:cobalamin binding"/>
    <property type="evidence" value="ECO:0007669"/>
    <property type="project" value="UniProtKB-KW"/>
</dbReference>
<evidence type="ECO:0000256" key="2">
    <source>
        <dbReference type="ARBA" id="ARBA00008465"/>
    </source>
</evidence>
<dbReference type="GO" id="GO:0005737">
    <property type="term" value="C:cytoplasm"/>
    <property type="evidence" value="ECO:0007669"/>
    <property type="project" value="TreeGrafter"/>
</dbReference>
<protein>
    <submittedName>
        <fullName evidence="7">Methylmalonyl-CoA mutase</fullName>
    </submittedName>
</protein>
<evidence type="ECO:0000256" key="5">
    <source>
        <dbReference type="ARBA" id="ARBA00023285"/>
    </source>
</evidence>
<dbReference type="GO" id="GO:0046872">
    <property type="term" value="F:metal ion binding"/>
    <property type="evidence" value="ECO:0007669"/>
    <property type="project" value="InterPro"/>
</dbReference>
<dbReference type="InterPro" id="IPR006099">
    <property type="entry name" value="MeMalonylCoA_mutase_a/b_cat"/>
</dbReference>
<feature type="non-terminal residue" evidence="7">
    <location>
        <position position="343"/>
    </location>
</feature>
<dbReference type="InterPro" id="IPR036724">
    <property type="entry name" value="Cobalamin-bd_sf"/>
</dbReference>
<dbReference type="SUPFAM" id="SSF52242">
    <property type="entry name" value="Cobalamin (vitamin B12)-binding domain"/>
    <property type="match status" value="1"/>
</dbReference>
<gene>
    <name evidence="7" type="ORF">HXL70_10055</name>
</gene>
<keyword evidence="4" id="KW-0413">Isomerase</keyword>
<dbReference type="PANTHER" id="PTHR48101:SF4">
    <property type="entry name" value="METHYLMALONYL-COA MUTASE, MITOCHONDRIAL"/>
    <property type="match status" value="1"/>
</dbReference>
<organism evidence="7 8">
    <name type="scientific">Dialister invisus</name>
    <dbReference type="NCBI Taxonomy" id="218538"/>
    <lineage>
        <taxon>Bacteria</taxon>
        <taxon>Bacillati</taxon>
        <taxon>Bacillota</taxon>
        <taxon>Negativicutes</taxon>
        <taxon>Veillonellales</taxon>
        <taxon>Veillonellaceae</taxon>
        <taxon>Dialister</taxon>
    </lineage>
</organism>
<dbReference type="Gene3D" id="3.20.20.240">
    <property type="entry name" value="Methylmalonyl-CoA mutase"/>
    <property type="match status" value="1"/>
</dbReference>
<evidence type="ECO:0000313" key="7">
    <source>
        <dbReference type="EMBL" id="MBF1130360.1"/>
    </source>
</evidence>
<evidence type="ECO:0000313" key="8">
    <source>
        <dbReference type="Proteomes" id="UP000757890"/>
    </source>
</evidence>
<feature type="non-terminal residue" evidence="7">
    <location>
        <position position="1"/>
    </location>
</feature>
<reference evidence="7" key="1">
    <citation type="submission" date="2020-04" db="EMBL/GenBank/DDBJ databases">
        <title>Deep metagenomics examines the oral microbiome during advanced dental caries in children, revealing novel taxa and co-occurrences with host molecules.</title>
        <authorList>
            <person name="Baker J.L."/>
            <person name="Morton J.T."/>
            <person name="Dinis M."/>
            <person name="Alvarez R."/>
            <person name="Tran N.C."/>
            <person name="Knight R."/>
            <person name="Edlund A."/>
        </authorList>
    </citation>
    <scope>NUCLEOTIDE SEQUENCE</scope>
    <source>
        <strain evidence="7">JCVI_32_bin.14</strain>
    </source>
</reference>
<feature type="domain" description="Methylmalonyl-CoA mutase alpha/beta chain catalytic" evidence="6">
    <location>
        <begin position="1"/>
        <end position="174"/>
    </location>
</feature>
<dbReference type="Gene3D" id="3.40.50.280">
    <property type="entry name" value="Cobalamin-binding domain"/>
    <property type="match status" value="1"/>
</dbReference>